<keyword evidence="7" id="KW-0028">Amino-acid biosynthesis</keyword>
<dbReference type="NCBIfam" id="TIGR01529">
    <property type="entry name" value="argR_whole"/>
    <property type="match status" value="1"/>
</dbReference>
<keyword evidence="5 7" id="KW-0238">DNA-binding</keyword>
<comment type="pathway">
    <text evidence="7">Amino-acid biosynthesis; L-arginine biosynthesis [regulation].</text>
</comment>
<dbReference type="GO" id="GO:0006526">
    <property type="term" value="P:L-arginine biosynthetic process"/>
    <property type="evidence" value="ECO:0007669"/>
    <property type="project" value="UniProtKB-KW"/>
</dbReference>
<dbReference type="GO" id="GO:0034618">
    <property type="term" value="F:arginine binding"/>
    <property type="evidence" value="ECO:0007669"/>
    <property type="project" value="InterPro"/>
</dbReference>
<feature type="domain" description="Arginine repressor DNA-binding" evidence="9">
    <location>
        <begin position="1"/>
        <end position="69"/>
    </location>
</feature>
<dbReference type="GO" id="GO:0005737">
    <property type="term" value="C:cytoplasm"/>
    <property type="evidence" value="ECO:0007669"/>
    <property type="project" value="UniProtKB-SubCell"/>
</dbReference>
<evidence type="ECO:0000256" key="1">
    <source>
        <dbReference type="ARBA" id="ARBA00004496"/>
    </source>
</evidence>
<dbReference type="GO" id="GO:0051259">
    <property type="term" value="P:protein complex oligomerization"/>
    <property type="evidence" value="ECO:0007669"/>
    <property type="project" value="InterPro"/>
</dbReference>
<keyword evidence="7" id="KW-0055">Arginine biosynthesis</keyword>
<evidence type="ECO:0000256" key="3">
    <source>
        <dbReference type="ARBA" id="ARBA00022490"/>
    </source>
</evidence>
<dbReference type="SUPFAM" id="SSF46785">
    <property type="entry name" value="Winged helix' DNA-binding domain"/>
    <property type="match status" value="1"/>
</dbReference>
<evidence type="ECO:0000256" key="7">
    <source>
        <dbReference type="HAMAP-Rule" id="MF_00173"/>
    </source>
</evidence>
<name>A0A9D1NFE5_9FIRM</name>
<comment type="similarity">
    <text evidence="2 7">Belongs to the ArgR family.</text>
</comment>
<dbReference type="Gene3D" id="1.10.10.10">
    <property type="entry name" value="Winged helix-like DNA-binding domain superfamily/Winged helix DNA-binding domain"/>
    <property type="match status" value="1"/>
</dbReference>
<dbReference type="PANTHER" id="PTHR34471">
    <property type="entry name" value="ARGININE REPRESSOR"/>
    <property type="match status" value="1"/>
</dbReference>
<dbReference type="EMBL" id="DVOJ01000014">
    <property type="protein sequence ID" value="HIV01684.1"/>
    <property type="molecule type" value="Genomic_DNA"/>
</dbReference>
<dbReference type="PRINTS" id="PR01467">
    <property type="entry name" value="ARGREPRESSOR"/>
</dbReference>
<evidence type="ECO:0000259" key="9">
    <source>
        <dbReference type="Pfam" id="PF01316"/>
    </source>
</evidence>
<dbReference type="GO" id="GO:0003677">
    <property type="term" value="F:DNA binding"/>
    <property type="evidence" value="ECO:0007669"/>
    <property type="project" value="UniProtKB-KW"/>
</dbReference>
<dbReference type="InterPro" id="IPR020899">
    <property type="entry name" value="Arg_repress_C"/>
</dbReference>
<reference evidence="11" key="2">
    <citation type="journal article" date="2021" name="PeerJ">
        <title>Extensive microbial diversity within the chicken gut microbiome revealed by metagenomics and culture.</title>
        <authorList>
            <person name="Gilroy R."/>
            <person name="Ravi A."/>
            <person name="Getino M."/>
            <person name="Pursley I."/>
            <person name="Horton D.L."/>
            <person name="Alikhan N.F."/>
            <person name="Baker D."/>
            <person name="Gharbi K."/>
            <person name="Hall N."/>
            <person name="Watson M."/>
            <person name="Adriaenssens E.M."/>
            <person name="Foster-Nyarko E."/>
            <person name="Jarju S."/>
            <person name="Secka A."/>
            <person name="Antonio M."/>
            <person name="Oren A."/>
            <person name="Chaudhuri R.R."/>
            <person name="La Ragione R."/>
            <person name="Hildebrand F."/>
            <person name="Pallen M.J."/>
        </authorList>
    </citation>
    <scope>NUCLEOTIDE SEQUENCE</scope>
    <source>
        <strain evidence="11">CHK186-9395</strain>
    </source>
</reference>
<comment type="function">
    <text evidence="7">Regulates arginine biosynthesis genes.</text>
</comment>
<dbReference type="SUPFAM" id="SSF55252">
    <property type="entry name" value="C-terminal domain of arginine repressor"/>
    <property type="match status" value="1"/>
</dbReference>
<sequence length="151" mass="16365">MARSARQSKILELISTKEIETQDELVAALRAANFDITQATISRDIKELGLIKILSAETGKYKYSIVDNGEQAVSNKYINVFKEAVISIKTAQNLSVIKTIKGMAGAICGLIDKLNLDGVMGSVSGDDTVMVILPDFRMAQNATETLLKLSV</sequence>
<comment type="caution">
    <text evidence="11">The sequence shown here is derived from an EMBL/GenBank/DDBJ whole genome shotgun (WGS) entry which is preliminary data.</text>
</comment>
<evidence type="ECO:0000256" key="6">
    <source>
        <dbReference type="ARBA" id="ARBA00023163"/>
    </source>
</evidence>
<keyword evidence="3 7" id="KW-0963">Cytoplasm</keyword>
<keyword evidence="7" id="KW-0678">Repressor</keyword>
<keyword evidence="4 7" id="KW-0805">Transcription regulation</keyword>
<dbReference type="GO" id="GO:0003700">
    <property type="term" value="F:DNA-binding transcription factor activity"/>
    <property type="evidence" value="ECO:0007669"/>
    <property type="project" value="UniProtKB-UniRule"/>
</dbReference>
<evidence type="ECO:0000256" key="2">
    <source>
        <dbReference type="ARBA" id="ARBA00008316"/>
    </source>
</evidence>
<dbReference type="InterPro" id="IPR036390">
    <property type="entry name" value="WH_DNA-bd_sf"/>
</dbReference>
<dbReference type="InterPro" id="IPR036251">
    <property type="entry name" value="Arg_repress_C_sf"/>
</dbReference>
<reference evidence="11" key="1">
    <citation type="submission" date="2020-10" db="EMBL/GenBank/DDBJ databases">
        <authorList>
            <person name="Gilroy R."/>
        </authorList>
    </citation>
    <scope>NUCLEOTIDE SEQUENCE</scope>
    <source>
        <strain evidence="11">CHK186-9395</strain>
    </source>
</reference>
<dbReference type="Pfam" id="PF01316">
    <property type="entry name" value="Arg_repressor"/>
    <property type="match status" value="1"/>
</dbReference>
<evidence type="ECO:0000256" key="8">
    <source>
        <dbReference type="NCBIfam" id="TIGR01529"/>
    </source>
</evidence>
<dbReference type="InterPro" id="IPR020900">
    <property type="entry name" value="Arg_repress_DNA-bd"/>
</dbReference>
<dbReference type="InterPro" id="IPR036388">
    <property type="entry name" value="WH-like_DNA-bd_sf"/>
</dbReference>
<proteinExistence type="inferred from homology"/>
<dbReference type="Proteomes" id="UP000886861">
    <property type="component" value="Unassembled WGS sequence"/>
</dbReference>
<protein>
    <recommendedName>
        <fullName evidence="7 8">Arginine repressor</fullName>
    </recommendedName>
</protein>
<keyword evidence="6 7" id="KW-0804">Transcription</keyword>
<dbReference type="InterPro" id="IPR001669">
    <property type="entry name" value="Arg_repress"/>
</dbReference>
<dbReference type="GO" id="GO:1900079">
    <property type="term" value="P:regulation of arginine biosynthetic process"/>
    <property type="evidence" value="ECO:0007669"/>
    <property type="project" value="UniProtKB-UniRule"/>
</dbReference>
<gene>
    <name evidence="7 11" type="primary">argR</name>
    <name evidence="11" type="ORF">IAA62_03945</name>
</gene>
<evidence type="ECO:0000256" key="4">
    <source>
        <dbReference type="ARBA" id="ARBA00023015"/>
    </source>
</evidence>
<dbReference type="AlphaFoldDB" id="A0A9D1NFE5"/>
<dbReference type="PANTHER" id="PTHR34471:SF1">
    <property type="entry name" value="ARGININE REPRESSOR"/>
    <property type="match status" value="1"/>
</dbReference>
<feature type="domain" description="Arginine repressor C-terminal" evidence="10">
    <location>
        <begin position="81"/>
        <end position="146"/>
    </location>
</feature>
<dbReference type="HAMAP" id="MF_00173">
    <property type="entry name" value="Arg_repressor"/>
    <property type="match status" value="1"/>
</dbReference>
<organism evidence="11 12">
    <name type="scientific">Candidatus Caccopulliclostridium gallistercoris</name>
    <dbReference type="NCBI Taxonomy" id="2840719"/>
    <lineage>
        <taxon>Bacteria</taxon>
        <taxon>Bacillati</taxon>
        <taxon>Bacillota</taxon>
        <taxon>Clostridia</taxon>
        <taxon>Candidatus Caccopulliclostridium</taxon>
    </lineage>
</organism>
<evidence type="ECO:0000313" key="11">
    <source>
        <dbReference type="EMBL" id="HIV01684.1"/>
    </source>
</evidence>
<dbReference type="Pfam" id="PF02863">
    <property type="entry name" value="Arg_repressor_C"/>
    <property type="match status" value="1"/>
</dbReference>
<evidence type="ECO:0000313" key="12">
    <source>
        <dbReference type="Proteomes" id="UP000886861"/>
    </source>
</evidence>
<comment type="subcellular location">
    <subcellularLocation>
        <location evidence="1 7">Cytoplasm</location>
    </subcellularLocation>
</comment>
<evidence type="ECO:0000259" key="10">
    <source>
        <dbReference type="Pfam" id="PF02863"/>
    </source>
</evidence>
<accession>A0A9D1NFE5</accession>
<dbReference type="Gene3D" id="3.30.1360.40">
    <property type="match status" value="1"/>
</dbReference>
<evidence type="ECO:0000256" key="5">
    <source>
        <dbReference type="ARBA" id="ARBA00023125"/>
    </source>
</evidence>